<evidence type="ECO:0000256" key="1">
    <source>
        <dbReference type="SAM" id="MobiDB-lite"/>
    </source>
</evidence>
<dbReference type="PANTHER" id="PTHR41807">
    <property type="entry name" value="GLUTATHIONE TRANSFERASE 3"/>
    <property type="match status" value="1"/>
</dbReference>
<dbReference type="AlphaFoldDB" id="A0A5C3EZK2"/>
<keyword evidence="2" id="KW-0472">Membrane</keyword>
<protein>
    <submittedName>
        <fullName evidence="3">Uncharacterized protein</fullName>
    </submittedName>
</protein>
<feature type="region of interest" description="Disordered" evidence="1">
    <location>
        <begin position="66"/>
        <end position="120"/>
    </location>
</feature>
<keyword evidence="2" id="KW-0812">Transmembrane</keyword>
<evidence type="ECO:0000256" key="2">
    <source>
        <dbReference type="SAM" id="Phobius"/>
    </source>
</evidence>
<keyword evidence="4" id="KW-1185">Reference proteome</keyword>
<organism evidence="3 4">
    <name type="scientific">Pseudozyma flocculosa</name>
    <dbReference type="NCBI Taxonomy" id="84751"/>
    <lineage>
        <taxon>Eukaryota</taxon>
        <taxon>Fungi</taxon>
        <taxon>Dikarya</taxon>
        <taxon>Basidiomycota</taxon>
        <taxon>Ustilaginomycotina</taxon>
        <taxon>Ustilaginomycetes</taxon>
        <taxon>Ustilaginales</taxon>
        <taxon>Ustilaginaceae</taxon>
        <taxon>Pseudozyma</taxon>
    </lineage>
</organism>
<dbReference type="Proteomes" id="UP000323386">
    <property type="component" value="Unassembled WGS sequence"/>
</dbReference>
<reference evidence="3 4" key="1">
    <citation type="submission" date="2018-03" db="EMBL/GenBank/DDBJ databases">
        <authorList>
            <person name="Guldener U."/>
        </authorList>
    </citation>
    <scope>NUCLEOTIDE SEQUENCE [LARGE SCALE GENOMIC DNA]</scope>
    <source>
        <strain evidence="3 4">DAOM196992</strain>
    </source>
</reference>
<proteinExistence type="predicted"/>
<gene>
    <name evidence="3" type="ORF">PSFLO_02318</name>
</gene>
<evidence type="ECO:0000313" key="4">
    <source>
        <dbReference type="Proteomes" id="UP000323386"/>
    </source>
</evidence>
<evidence type="ECO:0000313" key="3">
    <source>
        <dbReference type="EMBL" id="SPO36847.1"/>
    </source>
</evidence>
<dbReference type="InterPro" id="IPR038872">
    <property type="entry name" value="Put_GTT3"/>
</dbReference>
<dbReference type="EMBL" id="OOIP01000005">
    <property type="protein sequence ID" value="SPO36847.1"/>
    <property type="molecule type" value="Genomic_DNA"/>
</dbReference>
<feature type="transmembrane region" description="Helical" evidence="2">
    <location>
        <begin position="285"/>
        <end position="305"/>
    </location>
</feature>
<feature type="transmembrane region" description="Helical" evidence="2">
    <location>
        <begin position="219"/>
        <end position="236"/>
    </location>
</feature>
<dbReference type="PANTHER" id="PTHR41807:SF1">
    <property type="entry name" value="GLUTATHIONE TRANSFERASE 3"/>
    <property type="match status" value="1"/>
</dbReference>
<dbReference type="GO" id="GO:0016020">
    <property type="term" value="C:membrane"/>
    <property type="evidence" value="ECO:0007669"/>
    <property type="project" value="TreeGrafter"/>
</dbReference>
<accession>A0A5C3EZK2</accession>
<feature type="compositionally biased region" description="Low complexity" evidence="1">
    <location>
        <begin position="109"/>
        <end position="120"/>
    </location>
</feature>
<sequence length="406" mass="43863">MTPYKGSLRYKRKSDIVDIATALDLHPNPNSFRREDLEELVREHLIQNKHTYANDQNFKGLIDSLDQEQKRRRSARSSSINPNIDSDDTSDSPDHAGIAKTPRKHSQRPSTSSLLATPSSTPASASAAAAAADLGASVHSSGIKAKKSLERLVESVSGTAQSAAGELTANPHVQEARQEATAAVEKVQKRAKKTYRDAKKRAYHVFVDVRTWLSDSRHLVVVLLALEAIALVLSALPTTFVEVGSRGPTIPIIHPNRGINGYLPHYALTVPNPRGLISLAFWQPVVLWTLYGVLIPGAVAHLVTFDRKSHPSALSFLLARVSALVLLTHVIPRSVLASLSAQTPAVLGVAAGETPEGHHLLANAARSFLSYGHVLDHLGHDLQLWASATALGFAVYEGLATRPRSV</sequence>
<name>A0A5C3EZK2_9BASI</name>
<dbReference type="OrthoDB" id="5569309at2759"/>
<keyword evidence="2" id="KW-1133">Transmembrane helix</keyword>